<dbReference type="GO" id="GO:0003700">
    <property type="term" value="F:DNA-binding transcription factor activity"/>
    <property type="evidence" value="ECO:0007669"/>
    <property type="project" value="InterPro"/>
</dbReference>
<dbReference type="InterPro" id="IPR036955">
    <property type="entry name" value="AP2/ERF_dom_sf"/>
</dbReference>
<evidence type="ECO:0000259" key="1">
    <source>
        <dbReference type="Pfam" id="PF13392"/>
    </source>
</evidence>
<gene>
    <name evidence="2" type="ORF">XBW1_2703</name>
</gene>
<feature type="domain" description="HNH nuclease" evidence="1">
    <location>
        <begin position="72"/>
        <end position="112"/>
    </location>
</feature>
<organism evidence="2 3">
    <name type="scientific">Xenorhabdus bovienii</name>
    <name type="common">Xenorhabdus nematophila subsp. bovienii</name>
    <dbReference type="NCBI Taxonomy" id="40576"/>
    <lineage>
        <taxon>Bacteria</taxon>
        <taxon>Pseudomonadati</taxon>
        <taxon>Pseudomonadota</taxon>
        <taxon>Gammaproteobacteria</taxon>
        <taxon>Enterobacterales</taxon>
        <taxon>Morganellaceae</taxon>
        <taxon>Xenorhabdus</taxon>
    </lineage>
</organism>
<name>A0A0B6X903_XENBV</name>
<dbReference type="KEGG" id="xbv:XBW1_2703"/>
<protein>
    <submittedName>
        <fullName evidence="2">Putative phage associated protein</fullName>
    </submittedName>
</protein>
<reference evidence="2 3" key="1">
    <citation type="submission" date="2014-02" db="EMBL/GenBank/DDBJ databases">
        <authorList>
            <person name="Genoscope - CEA"/>
        </authorList>
    </citation>
    <scope>NUCLEOTIDE SEQUENCE [LARGE SCALE GENOMIC DNA]</scope>
    <source>
        <strain evidence="2 3">CS03</strain>
    </source>
</reference>
<dbReference type="RefSeq" id="WP_046336922.1">
    <property type="nucleotide sequence ID" value="NZ_CAWMEF010000001.1"/>
</dbReference>
<evidence type="ECO:0000313" key="2">
    <source>
        <dbReference type="EMBL" id="CDM90060.1"/>
    </source>
</evidence>
<dbReference type="AlphaFoldDB" id="A0A0B6X903"/>
<dbReference type="Gene3D" id="3.90.75.20">
    <property type="match status" value="1"/>
</dbReference>
<dbReference type="Pfam" id="PF13392">
    <property type="entry name" value="HNH_3"/>
    <property type="match status" value="1"/>
</dbReference>
<dbReference type="Gene3D" id="3.30.730.10">
    <property type="entry name" value="AP2/ERF domain"/>
    <property type="match status" value="1"/>
</dbReference>
<evidence type="ECO:0000313" key="3">
    <source>
        <dbReference type="Proteomes" id="UP000032930"/>
    </source>
</evidence>
<dbReference type="SUPFAM" id="SSF54060">
    <property type="entry name" value="His-Me finger endonucleases"/>
    <property type="match status" value="1"/>
</dbReference>
<dbReference type="EMBL" id="FO818637">
    <property type="protein sequence ID" value="CDM90060.1"/>
    <property type="molecule type" value="Genomic_DNA"/>
</dbReference>
<proteinExistence type="predicted"/>
<dbReference type="InterPro" id="IPR016177">
    <property type="entry name" value="DNA-bd_dom_sf"/>
</dbReference>
<dbReference type="InterPro" id="IPR003615">
    <property type="entry name" value="HNH_nuc"/>
</dbReference>
<dbReference type="InterPro" id="IPR044925">
    <property type="entry name" value="His-Me_finger_sf"/>
</dbReference>
<accession>A0A0B6X903</accession>
<dbReference type="GO" id="GO:0003677">
    <property type="term" value="F:DNA binding"/>
    <property type="evidence" value="ECO:0007669"/>
    <property type="project" value="InterPro"/>
</dbReference>
<dbReference type="Proteomes" id="UP000032930">
    <property type="component" value="Chromosome"/>
</dbReference>
<dbReference type="SUPFAM" id="SSF54171">
    <property type="entry name" value="DNA-binding domain"/>
    <property type="match status" value="1"/>
</dbReference>
<sequence>MKLITKSYLNECFNYDEKNGELSWKERPQCHFSTLKGWRIFNHKFSGKKVSLAKNTGGYLGVTLDGKKYTQHRIIWMLHYGVIETGLQVDNINHDRTDNRIKNLRLVTHQENIKNLKLKNTNTSGYIGVTRHGKRWKAQIQAPQGRKHIGCYDTPHDAHQAYEMEKKKYGFHKNHGVAQ</sequence>